<evidence type="ECO:0000256" key="3">
    <source>
        <dbReference type="ARBA" id="ARBA00022771"/>
    </source>
</evidence>
<feature type="domain" description="PH" evidence="7">
    <location>
        <begin position="223"/>
        <end position="321"/>
    </location>
</feature>
<evidence type="ECO:0000313" key="10">
    <source>
        <dbReference type="Proteomes" id="UP000274756"/>
    </source>
</evidence>
<dbReference type="PROSITE" id="PS50003">
    <property type="entry name" value="PH_DOMAIN"/>
    <property type="match status" value="1"/>
</dbReference>
<feature type="repeat" description="ANK" evidence="5">
    <location>
        <begin position="528"/>
        <end position="560"/>
    </location>
</feature>
<protein>
    <recommendedName>
        <fullName evidence="11">ANK_REP_REGION domain-containing protein</fullName>
    </recommendedName>
</protein>
<evidence type="ECO:0000256" key="4">
    <source>
        <dbReference type="ARBA" id="ARBA00022833"/>
    </source>
</evidence>
<dbReference type="CDD" id="cd13250">
    <property type="entry name" value="PH_ACAP"/>
    <property type="match status" value="1"/>
</dbReference>
<evidence type="ECO:0000256" key="6">
    <source>
        <dbReference type="PROSITE-ProRule" id="PRU00288"/>
    </source>
</evidence>
<dbReference type="InterPro" id="IPR001849">
    <property type="entry name" value="PH_domain"/>
</dbReference>
<dbReference type="InterPro" id="IPR002110">
    <property type="entry name" value="Ankyrin_rpt"/>
</dbReference>
<dbReference type="Gene3D" id="1.20.1270.60">
    <property type="entry name" value="Arfaptin homology (AH) domain/BAR domain"/>
    <property type="match status" value="1"/>
</dbReference>
<dbReference type="SUPFAM" id="SSF48403">
    <property type="entry name" value="Ankyrin repeat"/>
    <property type="match status" value="1"/>
</dbReference>
<name>A0A3P7PP63_DRAME</name>
<gene>
    <name evidence="9" type="ORF">DME_LOCUS8147</name>
</gene>
<keyword evidence="10" id="KW-1185">Reference proteome</keyword>
<dbReference type="PRINTS" id="PR00405">
    <property type="entry name" value="REVINTRACTNG"/>
</dbReference>
<evidence type="ECO:0000256" key="1">
    <source>
        <dbReference type="ARBA" id="ARBA00022468"/>
    </source>
</evidence>
<dbReference type="SUPFAM" id="SSF103657">
    <property type="entry name" value="BAR/IMD domain-like"/>
    <property type="match status" value="1"/>
</dbReference>
<keyword evidence="3 6" id="KW-0863">Zinc-finger</keyword>
<reference evidence="9 10" key="1">
    <citation type="submission" date="2018-11" db="EMBL/GenBank/DDBJ databases">
        <authorList>
            <consortium name="Pathogen Informatics"/>
        </authorList>
    </citation>
    <scope>NUCLEOTIDE SEQUENCE [LARGE SCALE GENOMIC DNA]</scope>
</reference>
<dbReference type="Gene3D" id="1.10.220.150">
    <property type="entry name" value="Arf GTPase activating protein"/>
    <property type="match status" value="1"/>
</dbReference>
<dbReference type="Proteomes" id="UP000274756">
    <property type="component" value="Unassembled WGS sequence"/>
</dbReference>
<dbReference type="PROSITE" id="PS50088">
    <property type="entry name" value="ANK_REPEAT"/>
    <property type="match status" value="2"/>
</dbReference>
<dbReference type="InterPro" id="IPR038508">
    <property type="entry name" value="ArfGAP_dom_sf"/>
</dbReference>
<dbReference type="Pfam" id="PF00169">
    <property type="entry name" value="PH"/>
    <property type="match status" value="1"/>
</dbReference>
<dbReference type="PROSITE" id="PS50297">
    <property type="entry name" value="ANK_REP_REGION"/>
    <property type="match status" value="2"/>
</dbReference>
<dbReference type="Gene3D" id="2.30.29.30">
    <property type="entry name" value="Pleckstrin-homology domain (PH domain)/Phosphotyrosine-binding domain (PTB)"/>
    <property type="match status" value="1"/>
</dbReference>
<dbReference type="GO" id="GO:0005737">
    <property type="term" value="C:cytoplasm"/>
    <property type="evidence" value="ECO:0007669"/>
    <property type="project" value="InterPro"/>
</dbReference>
<dbReference type="SMART" id="SM00233">
    <property type="entry name" value="PH"/>
    <property type="match status" value="1"/>
</dbReference>
<dbReference type="InterPro" id="IPR036770">
    <property type="entry name" value="Ankyrin_rpt-contain_sf"/>
</dbReference>
<evidence type="ECO:0000256" key="5">
    <source>
        <dbReference type="PROSITE-ProRule" id="PRU00023"/>
    </source>
</evidence>
<organism evidence="9 10">
    <name type="scientific">Dracunculus medinensis</name>
    <name type="common">Guinea worm</name>
    <dbReference type="NCBI Taxonomy" id="318479"/>
    <lineage>
        <taxon>Eukaryota</taxon>
        <taxon>Metazoa</taxon>
        <taxon>Ecdysozoa</taxon>
        <taxon>Nematoda</taxon>
        <taxon>Chromadorea</taxon>
        <taxon>Rhabditida</taxon>
        <taxon>Spirurina</taxon>
        <taxon>Dracunculoidea</taxon>
        <taxon>Dracunculidae</taxon>
        <taxon>Dracunculus</taxon>
    </lineage>
</organism>
<dbReference type="PROSITE" id="PS50115">
    <property type="entry name" value="ARFGAP"/>
    <property type="match status" value="1"/>
</dbReference>
<accession>A0A3P7PP63</accession>
<dbReference type="SMART" id="SM00248">
    <property type="entry name" value="ANK"/>
    <property type="match status" value="4"/>
</dbReference>
<dbReference type="Pfam" id="PF12796">
    <property type="entry name" value="Ank_2"/>
    <property type="match status" value="1"/>
</dbReference>
<dbReference type="Pfam" id="PF01412">
    <property type="entry name" value="ArfGap"/>
    <property type="match status" value="1"/>
</dbReference>
<dbReference type="InterPro" id="IPR027267">
    <property type="entry name" value="AH/BAR_dom_sf"/>
</dbReference>
<dbReference type="AlphaFoldDB" id="A0A3P7PP63"/>
<feature type="repeat" description="ANK" evidence="5">
    <location>
        <begin position="561"/>
        <end position="593"/>
    </location>
</feature>
<dbReference type="GO" id="GO:0008270">
    <property type="term" value="F:zinc ion binding"/>
    <property type="evidence" value="ECO:0007669"/>
    <property type="project" value="UniProtKB-KW"/>
</dbReference>
<feature type="domain" description="Arf-GAP" evidence="8">
    <location>
        <begin position="352"/>
        <end position="476"/>
    </location>
</feature>
<keyword evidence="4" id="KW-0862">Zinc</keyword>
<dbReference type="GO" id="GO:0005096">
    <property type="term" value="F:GTPase activator activity"/>
    <property type="evidence" value="ECO:0007669"/>
    <property type="project" value="UniProtKB-KW"/>
</dbReference>
<dbReference type="EMBL" id="UYYG01001166">
    <property type="protein sequence ID" value="VDN58174.1"/>
    <property type="molecule type" value="Genomic_DNA"/>
</dbReference>
<keyword evidence="5" id="KW-0040">ANK repeat</keyword>
<evidence type="ECO:0000313" key="9">
    <source>
        <dbReference type="EMBL" id="VDN58174.1"/>
    </source>
</evidence>
<dbReference type="STRING" id="318479.A0A3P7PP63"/>
<dbReference type="PANTHER" id="PTHR23180:SF399">
    <property type="entry name" value="BLOWN FUSE, ISOFORM A-RELATED"/>
    <property type="match status" value="1"/>
</dbReference>
<dbReference type="SMART" id="SM00105">
    <property type="entry name" value="ArfGap"/>
    <property type="match status" value="1"/>
</dbReference>
<dbReference type="InterPro" id="IPR011993">
    <property type="entry name" value="PH-like_dom_sf"/>
</dbReference>
<dbReference type="Pfam" id="PF16746">
    <property type="entry name" value="BAR_3"/>
    <property type="match status" value="1"/>
</dbReference>
<dbReference type="PANTHER" id="PTHR23180">
    <property type="entry name" value="CENTAURIN/ARF"/>
    <property type="match status" value="1"/>
</dbReference>
<evidence type="ECO:0000256" key="2">
    <source>
        <dbReference type="ARBA" id="ARBA00022723"/>
    </source>
</evidence>
<evidence type="ECO:0000259" key="8">
    <source>
        <dbReference type="PROSITE" id="PS50115"/>
    </source>
</evidence>
<dbReference type="InterPro" id="IPR045258">
    <property type="entry name" value="ACAP1/2/3-like"/>
</dbReference>
<dbReference type="InterPro" id="IPR001164">
    <property type="entry name" value="ArfGAP_dom"/>
</dbReference>
<dbReference type="Gene3D" id="1.25.40.20">
    <property type="entry name" value="Ankyrin repeat-containing domain"/>
    <property type="match status" value="1"/>
</dbReference>
<dbReference type="SUPFAM" id="SSF57863">
    <property type="entry name" value="ArfGap/RecO-like zinc finger"/>
    <property type="match status" value="1"/>
</dbReference>
<keyword evidence="1" id="KW-0343">GTPase activation</keyword>
<dbReference type="FunFam" id="2.30.29.30:FF:000384">
    <property type="entry name" value="Uncharacterized protein, isoform A"/>
    <property type="match status" value="1"/>
</dbReference>
<dbReference type="FunFam" id="1.10.220.150:FF:000009">
    <property type="entry name" value="stromal membrane-associated protein 1 isoform X1"/>
    <property type="match status" value="1"/>
</dbReference>
<evidence type="ECO:0000259" key="7">
    <source>
        <dbReference type="PROSITE" id="PS50003"/>
    </source>
</evidence>
<sequence length="651" mass="73263">MNEVSYIFAILSYTTLVKELPIFTVSLAFPSPKVYPKVHSFTFASLSEAFIHVIHLHRSFIEKSHNALCVNISNFLRKLKILETQVHYESLSNSLDDALMRKASICRTRPNEITDAKNALTAVGTCFAHTALDYVAQINIAHAHKDHLILDGLWSFIKECSSFFTRGHSFFDEWTAMESGPICETVAVLADKSKTIERKMQDRHALVPKEVFLHPAGISPDEDVIMEGYLFKRATNAFKTWHRRWFQIKDNKLIYSHRSVAMETPTVMEPDLKLCLVRSAPPSVDRASCFELITPSKFHLLQADSDALCNAWIRALQRTIHHLHEVDDNLDNFKPAISSVSDSSTLTNCFRDTLLTELWQIPGNEKCADCGAKAPKWASINLGALICIECCGIHRSFGVQVSKVRSLTMDSLEPEQRKLMLALGNRVVNSVYLAHLPESNIVPPPSKPTSSRPAREAWIKAKYIEKRFVRKSSERVRNFAHLRAEGCFLRARDDDGDGIRVLEAAKSGNITSLIRLIAEGVDINSTFANTTALHAVLKNGDCVMVEFLLLNGAKVNALDASLNTPLHLASSLGHTLIVCQLMKRGADQRLCNHAGETPLDVAVEKKHADIVTLLRLQQMRNEFRDEFNNPMDETVDDIMLDISRRKTKIYF</sequence>
<evidence type="ECO:0008006" key="11">
    <source>
        <dbReference type="Google" id="ProtNLM"/>
    </source>
</evidence>
<dbReference type="OrthoDB" id="10070851at2759"/>
<proteinExistence type="predicted"/>
<dbReference type="SUPFAM" id="SSF50729">
    <property type="entry name" value="PH domain-like"/>
    <property type="match status" value="1"/>
</dbReference>
<dbReference type="InterPro" id="IPR004148">
    <property type="entry name" value="BAR_dom"/>
</dbReference>
<keyword evidence="2" id="KW-0479">Metal-binding</keyword>
<dbReference type="InterPro" id="IPR037278">
    <property type="entry name" value="ARFGAP/RecO"/>
</dbReference>